<protein>
    <submittedName>
        <fullName evidence="1">Uncharacterized protein</fullName>
    </submittedName>
</protein>
<gene>
    <name evidence="1" type="ORF">CTB96_04505</name>
</gene>
<dbReference type="Proteomes" id="UP000246722">
    <property type="component" value="Unassembled WGS sequence"/>
</dbReference>
<evidence type="ECO:0000313" key="1">
    <source>
        <dbReference type="EMBL" id="PXA72164.1"/>
    </source>
</evidence>
<organism evidence="1 2">
    <name type="scientific">Cryobacterium arcticum</name>
    <dbReference type="NCBI Taxonomy" id="670052"/>
    <lineage>
        <taxon>Bacteria</taxon>
        <taxon>Bacillati</taxon>
        <taxon>Actinomycetota</taxon>
        <taxon>Actinomycetes</taxon>
        <taxon>Micrococcales</taxon>
        <taxon>Microbacteriaceae</taxon>
        <taxon>Cryobacterium</taxon>
    </lineage>
</organism>
<keyword evidence="2" id="KW-1185">Reference proteome</keyword>
<dbReference type="RefSeq" id="WP_110125691.1">
    <property type="nucleotide sequence ID" value="NZ_QHLY01000005.1"/>
</dbReference>
<sequence length="246" mass="26562">MTPLDERPQVGTISVDPGCLEQRGEDLDVLLADLAVQDAERPPGTPSVGWRVLDTHDGHSTTIGAPVDDDGQWWRVGQIQRGSGEPVAATVWLHPSSQRRRPSRRDRAAGLVMRWPEVTRSAPDLDLLAIDIVNAGTARWHPQGDSFMVFAELRRPGGPAAGVYFGYVSGQSPAMPLDPGEYARVRVVIDAGQWDAALPGPIEVHAILLDLGLHADDPLTVTVTEQAIQDHLPKRRPPAPPAPPAP</sequence>
<accession>A0A317ZY18</accession>
<proteinExistence type="predicted"/>
<dbReference type="EMBL" id="QHLY01000005">
    <property type="protein sequence ID" value="PXA72164.1"/>
    <property type="molecule type" value="Genomic_DNA"/>
</dbReference>
<dbReference type="OrthoDB" id="4981768at2"/>
<evidence type="ECO:0000313" key="2">
    <source>
        <dbReference type="Proteomes" id="UP000246722"/>
    </source>
</evidence>
<reference evidence="1 2" key="1">
    <citation type="submission" date="2018-05" db="EMBL/GenBank/DDBJ databases">
        <title>Genetic diversity of glacier-inhabiting Cryobacterium bacteria in China and description of Cryobacterium mengkeensis sp. nov. and Arthrobacter glacialis sp. nov.</title>
        <authorList>
            <person name="Liu Q."/>
            <person name="Xin Y.-H."/>
        </authorList>
    </citation>
    <scope>NUCLEOTIDE SEQUENCE [LARGE SCALE GENOMIC DNA]</scope>
    <source>
        <strain evidence="1 2">SK-1</strain>
    </source>
</reference>
<name>A0A317ZY18_9MICO</name>
<comment type="caution">
    <text evidence="1">The sequence shown here is derived from an EMBL/GenBank/DDBJ whole genome shotgun (WGS) entry which is preliminary data.</text>
</comment>
<dbReference type="AlphaFoldDB" id="A0A317ZY18"/>